<proteinExistence type="predicted"/>
<gene>
    <name evidence="1" type="ORF">WKI47_01870</name>
</gene>
<organism evidence="1 2">
    <name type="scientific">Saccharibacillus sacchari</name>
    <dbReference type="NCBI Taxonomy" id="456493"/>
    <lineage>
        <taxon>Bacteria</taxon>
        <taxon>Bacillati</taxon>
        <taxon>Bacillota</taxon>
        <taxon>Bacilli</taxon>
        <taxon>Bacillales</taxon>
        <taxon>Paenibacillaceae</taxon>
        <taxon>Saccharibacillus</taxon>
    </lineage>
</organism>
<sequence>MRKIVLASEGSNGDLLPILAIGQRLMKSGNQITICAPPNNEKFVKSLGFEFIPIGIDFQALLTEHADKIMGKNPIRIMRLTISILKEQVQRHIKDLIRVTKDADMLIASGLIYAAKSVAEYRQIPFKLSIAIPQVLPSNEYAPLLVNSLNNPPWLNRFLWWGEGVFQNRILLNTLNEERRKLALQPIKDIRFHLLNDLIIPADPLLQKVKTYPQYNYMQTGYWHLEEAEIEPSVCEFIEKGSPPIFIGFGSSTDPNSLQTKAMLNEVIQKSGHRFIISKGWADLGVGLENENVKIIDFAPYLKMFPKMVAVIHHGGAGTTHCAARSGVPQIIVPHAMDQYRWGDTIVKKKLGSSPIPRSKLTAEKLLQAIEQVTTDETIKRESKRVGELMQREDGIEQFLEGISFK</sequence>
<dbReference type="Proteomes" id="UP001380953">
    <property type="component" value="Unassembled WGS sequence"/>
</dbReference>
<dbReference type="EMBL" id="JBBKAR010000003">
    <property type="protein sequence ID" value="MEJ8302657.1"/>
    <property type="molecule type" value="Genomic_DNA"/>
</dbReference>
<reference evidence="1" key="1">
    <citation type="submission" date="2024-03" db="EMBL/GenBank/DDBJ databases">
        <title>Whole genome sequecning of epiphytes from Marcgravia umbellata leaves.</title>
        <authorList>
            <person name="Kumar G."/>
            <person name="Savka M.A."/>
        </authorList>
    </citation>
    <scope>NUCLEOTIDE SEQUENCE</scope>
    <source>
        <strain evidence="1">RIT_BL5</strain>
    </source>
</reference>
<keyword evidence="2" id="KW-1185">Reference proteome</keyword>
<evidence type="ECO:0000313" key="2">
    <source>
        <dbReference type="Proteomes" id="UP001380953"/>
    </source>
</evidence>
<accession>A0ACC6P723</accession>
<comment type="caution">
    <text evidence="1">The sequence shown here is derived from an EMBL/GenBank/DDBJ whole genome shotgun (WGS) entry which is preliminary data.</text>
</comment>
<name>A0ACC6P723_9BACL</name>
<protein>
    <submittedName>
        <fullName evidence="1">Glycosyltransferase</fullName>
    </submittedName>
</protein>
<evidence type="ECO:0000313" key="1">
    <source>
        <dbReference type="EMBL" id="MEJ8302657.1"/>
    </source>
</evidence>